<sequence>MSFRGQQPRGRGGGGGPRGRGGGGGGGGHGGPSRGGPPSGGGRGGPPRGGPPGGGGGGGLGRGGPRGPPGETIFQASVPARVDQRLATTDELVASFKQLKFQPERPHRPGYGKLAVRNFTLRTNFFPVKVPKGVLYDYNVKVTPTTDIKRLRGRIMWLLERSNHPEWRNYVPFIAHDRSERLVSAKKLPQPLDVPITFYEEGETQPRPNAKVYTVSIEFTRELDTTQISQYLSGGAQFRDHDPLPLISALNLVLQQHASATGVRVGKNRYFFPSPREPFELGLGVEAWKGFFISVRPVYKELMVNVNVCMTAFYTPGNLVDAIMAFQRRSSGAILQRFAKKLKVTTSHLGYKQKKPVRRILGTTARKTFFKCDEFGGGNISVENYFKRKYNITLKHPDDVPAIDISGPNAKHPIIVPAELCEIEPGQAYTGRLSERETANMIKFACNPPGVNARAIVDQALPTLGLTPDTLTDPLRGFGISIGGDMAVVPARELPPPKLTYRAGNANIRDGSWNILDVTFHLGGTIRTWWVLVVRDGQDTFSGPQDEALTGVWRGFGEKCRKSGMTLQTTPVLLTTPTLTPVYQDPSRLNALGQIRDTIKKQVAKQGGGKPTFILVLLSGRDNYIYPGIKRICDVELGIHTIHMLTEKVLKDQKKQDQYFSNVALKLNTKLGGINHKLDAESMKWLTMKKTMVVGMDVTHPGPTSVDGTPSIAAVVASVDSTFVQFPASMRVQASKKEMITDLSAMMVERLLAYKEKNKSLPDRIFVYRDGVSEGQFDTVLEEELEPILDSFKRVKSGTGPQTAPYRPQLTIIVCGKRHHARFFPTDSANADRNGNTRPGTIVDQGVTSVYDFDFYLQAHAGLQGTVKPTHYTVVYDENRLGADELQQGTHTASYLYARATKAVSLVPAAYYADLACERGRCYINDFLNSEDKASTSGGSSKGQGQGQAKGKGMRKADKEEEKKRVFESALSMWGEGVHADLRGSMFYI</sequence>
<accession>A0ACB8B3G3</accession>
<dbReference type="EMBL" id="MU266619">
    <property type="protein sequence ID" value="KAH7919917.1"/>
    <property type="molecule type" value="Genomic_DNA"/>
</dbReference>
<evidence type="ECO:0000313" key="2">
    <source>
        <dbReference type="Proteomes" id="UP000790709"/>
    </source>
</evidence>
<dbReference type="Proteomes" id="UP000790709">
    <property type="component" value="Unassembled WGS sequence"/>
</dbReference>
<name>A0ACB8B3G3_9AGAM</name>
<comment type="caution">
    <text evidence="1">The sequence shown here is derived from an EMBL/GenBank/DDBJ whole genome shotgun (WGS) entry which is preliminary data.</text>
</comment>
<reference evidence="1" key="1">
    <citation type="journal article" date="2021" name="New Phytol.">
        <title>Evolutionary innovations through gain and loss of genes in the ectomycorrhizal Boletales.</title>
        <authorList>
            <person name="Wu G."/>
            <person name="Miyauchi S."/>
            <person name="Morin E."/>
            <person name="Kuo A."/>
            <person name="Drula E."/>
            <person name="Varga T."/>
            <person name="Kohler A."/>
            <person name="Feng B."/>
            <person name="Cao Y."/>
            <person name="Lipzen A."/>
            <person name="Daum C."/>
            <person name="Hundley H."/>
            <person name="Pangilinan J."/>
            <person name="Johnson J."/>
            <person name="Barry K."/>
            <person name="LaButti K."/>
            <person name="Ng V."/>
            <person name="Ahrendt S."/>
            <person name="Min B."/>
            <person name="Choi I.G."/>
            <person name="Park H."/>
            <person name="Plett J.M."/>
            <person name="Magnuson J."/>
            <person name="Spatafora J.W."/>
            <person name="Nagy L.G."/>
            <person name="Henrissat B."/>
            <person name="Grigoriev I.V."/>
            <person name="Yang Z.L."/>
            <person name="Xu J."/>
            <person name="Martin F.M."/>
        </authorList>
    </citation>
    <scope>NUCLEOTIDE SEQUENCE</scope>
    <source>
        <strain evidence="1">KUC20120723A-06</strain>
    </source>
</reference>
<organism evidence="1 2">
    <name type="scientific">Leucogyrophana mollusca</name>
    <dbReference type="NCBI Taxonomy" id="85980"/>
    <lineage>
        <taxon>Eukaryota</taxon>
        <taxon>Fungi</taxon>
        <taxon>Dikarya</taxon>
        <taxon>Basidiomycota</taxon>
        <taxon>Agaricomycotina</taxon>
        <taxon>Agaricomycetes</taxon>
        <taxon>Agaricomycetidae</taxon>
        <taxon>Boletales</taxon>
        <taxon>Boletales incertae sedis</taxon>
        <taxon>Leucogyrophana</taxon>
    </lineage>
</organism>
<gene>
    <name evidence="1" type="ORF">BV22DRAFT_1199258</name>
</gene>
<proteinExistence type="predicted"/>
<evidence type="ECO:0000313" key="1">
    <source>
        <dbReference type="EMBL" id="KAH7919917.1"/>
    </source>
</evidence>
<keyword evidence="2" id="KW-1185">Reference proteome</keyword>
<protein>
    <submittedName>
        <fullName evidence="1">Piwi-domain-containing protein</fullName>
    </submittedName>
</protein>